<sequence length="168" mass="18875">MSAYLARLKQFEREKNYLYTPEIEPSKPSKAPFEPFEGNISGDISENIFVAEEDETVARVATGSVANPWRDEAEELKEEGRHQHVLEMLSNNPMLKYAVLMDHATTDPVLVTVGIRGLAVFDMQIPKANYDGIALLQVIEQYSTKANPLPEEKECSQAHPSEQQRKAA</sequence>
<proteinExistence type="predicted"/>
<evidence type="ECO:0000313" key="3">
    <source>
        <dbReference type="Proteomes" id="UP000183471"/>
    </source>
</evidence>
<name>A0ABY0T6J5_9PROT</name>
<dbReference type="RefSeq" id="WP_074630596.1">
    <property type="nucleotide sequence ID" value="NZ_FNKY01000001.1"/>
</dbReference>
<protein>
    <submittedName>
        <fullName evidence="2">Uncharacterized protein</fullName>
    </submittedName>
</protein>
<reference evidence="2 3" key="1">
    <citation type="submission" date="2016-10" db="EMBL/GenBank/DDBJ databases">
        <authorList>
            <person name="Varghese N."/>
            <person name="Submissions S."/>
        </authorList>
    </citation>
    <scope>NUCLEOTIDE SEQUENCE [LARGE SCALE GENOMIC DNA]</scope>
    <source>
        <strain evidence="2 3">Nl1</strain>
    </source>
</reference>
<evidence type="ECO:0000256" key="1">
    <source>
        <dbReference type="SAM" id="MobiDB-lite"/>
    </source>
</evidence>
<dbReference type="EMBL" id="FNKY01000001">
    <property type="protein sequence ID" value="SDQ33793.1"/>
    <property type="molecule type" value="Genomic_DNA"/>
</dbReference>
<gene>
    <name evidence="2" type="ORF">SAMN05216402_0446</name>
</gene>
<evidence type="ECO:0000313" key="2">
    <source>
        <dbReference type="EMBL" id="SDQ33793.1"/>
    </source>
</evidence>
<feature type="region of interest" description="Disordered" evidence="1">
    <location>
        <begin position="148"/>
        <end position="168"/>
    </location>
</feature>
<feature type="compositionally biased region" description="Basic and acidic residues" evidence="1">
    <location>
        <begin position="150"/>
        <end position="168"/>
    </location>
</feature>
<dbReference type="Proteomes" id="UP000183471">
    <property type="component" value="Unassembled WGS sequence"/>
</dbReference>
<comment type="caution">
    <text evidence="2">The sequence shown here is derived from an EMBL/GenBank/DDBJ whole genome shotgun (WGS) entry which is preliminary data.</text>
</comment>
<keyword evidence="3" id="KW-1185">Reference proteome</keyword>
<accession>A0ABY0T6J5</accession>
<organism evidence="2 3">
    <name type="scientific">Nitrosospira multiformis</name>
    <dbReference type="NCBI Taxonomy" id="1231"/>
    <lineage>
        <taxon>Bacteria</taxon>
        <taxon>Pseudomonadati</taxon>
        <taxon>Pseudomonadota</taxon>
        <taxon>Betaproteobacteria</taxon>
        <taxon>Nitrosomonadales</taxon>
        <taxon>Nitrosomonadaceae</taxon>
        <taxon>Nitrosospira</taxon>
    </lineage>
</organism>